<dbReference type="GO" id="GO:0009820">
    <property type="term" value="P:alkaloid metabolic process"/>
    <property type="evidence" value="ECO:0007669"/>
    <property type="project" value="InterPro"/>
</dbReference>
<reference evidence="4" key="1">
    <citation type="journal article" date="2020" name="bioRxiv">
        <title>Whole genome comparisons of ergot fungi reveals the divergence and evolution of species within the genus Claviceps are the result of varying mechanisms driving genome evolution and host range expansion.</title>
        <authorList>
            <person name="Wyka S.A."/>
            <person name="Mondo S.J."/>
            <person name="Liu M."/>
            <person name="Dettman J."/>
            <person name="Nalam V."/>
            <person name="Broders K.D."/>
        </authorList>
    </citation>
    <scope>NUCLEOTIDE SEQUENCE</scope>
    <source>
        <strain evidence="4">CCC 1102</strain>
    </source>
</reference>
<evidence type="ECO:0000313" key="5">
    <source>
        <dbReference type="Proteomes" id="UP000784919"/>
    </source>
</evidence>
<dbReference type="AlphaFoldDB" id="A0A9P7MTM9"/>
<feature type="compositionally biased region" description="Polar residues" evidence="3">
    <location>
        <begin position="18"/>
        <end position="31"/>
    </location>
</feature>
<evidence type="ECO:0000256" key="3">
    <source>
        <dbReference type="SAM" id="MobiDB-lite"/>
    </source>
</evidence>
<name>A0A9P7MTM9_9HYPO</name>
<dbReference type="InterPro" id="IPR033964">
    <property type="entry name" value="ABBA"/>
</dbReference>
<dbReference type="PANTHER" id="PTHR40627:SF4">
    <property type="entry name" value="PRENYLTRANSFERASE ASQH1-RELATED"/>
    <property type="match status" value="1"/>
</dbReference>
<evidence type="ECO:0008006" key="6">
    <source>
        <dbReference type="Google" id="ProtNLM"/>
    </source>
</evidence>
<dbReference type="InterPro" id="IPR017795">
    <property type="entry name" value="ABBA_NscD-like"/>
</dbReference>
<accession>A0A9P7MTM9</accession>
<evidence type="ECO:0000256" key="1">
    <source>
        <dbReference type="ARBA" id="ARBA00010209"/>
    </source>
</evidence>
<organism evidence="4 5">
    <name type="scientific">Claviceps arundinis</name>
    <dbReference type="NCBI Taxonomy" id="1623583"/>
    <lineage>
        <taxon>Eukaryota</taxon>
        <taxon>Fungi</taxon>
        <taxon>Dikarya</taxon>
        <taxon>Ascomycota</taxon>
        <taxon>Pezizomycotina</taxon>
        <taxon>Sordariomycetes</taxon>
        <taxon>Hypocreomycetidae</taxon>
        <taxon>Hypocreales</taxon>
        <taxon>Clavicipitaceae</taxon>
        <taxon>Claviceps</taxon>
    </lineage>
</organism>
<sequence>MASSQQHSSIGIDRTEQTTEPTHNVHSGQKTGSDYWWLTSGHDLAHLMQEANYPDHVAREFLSYFRQNICSQLGDEVTPASKKSGLGWDGSPFEYSIELKSTGTSQTVRFGVDLANLKAPPADGDEVDGEGVLSTSGTRKVVGTLAGKAIDFDDTWYRSLLKFFDQSQQPKERQLELAAQVGHQTPIVVGFDIQPKAAPSTLGKNGEIQTLPAMAKVYFPPCHTAAARGQTRWHTICDAIHQLPDISAKYPILLESLKMIDDYLATKPDSWKEGARYLATDFVSPEKSRLKIYLRYPGNSFDEIWDFFTLGGRIPAPEHNKVMFQDLMALTGPSDEAGNGRSHTVNPDLDYTNFRRKMTCIYFSLSNKNRTPGPKIGIYPANFAANDGVIARGLDKWLQKYDWPVPKRSFEEQLKSVFTHRSLDDKTGLFTFICLGRKEDPTKNDLNSFRNKRDIHETYPPQKNTFVKASSQQHSSIDRTHNDHSGQQTGADYWWLTSGHDLTHLMQEANYPDHVAREFLSYFRQNICSQLGDEVTPASKKSSLGWDGSPVEYSIELKSTESSQTVRCGLDLANLKAPPADSDGNEVDDEGVLSTSRARKVVGTLAGKAIDFDDTWYRSLLKFFDQSQQPKERQLELAAQAGHQLPIGIGFDIQRKAAPSTLGKNGEIQTLPAMAKVYFPPCHTAAVRGKTRWHTICDAIYQLPDISKYPVLLDSLKMIDDYLATKPDSWKECARYLATDFVSPEKSRLKIYLLYSGNSFDEIWDFFTLGGRIPAPEHNKVMFQDLLALTGSSDEAGNGSTNSRRTMTCMYFSLSNKNRTPGPKIGIYPANFAASDGIIARGLDKWLQKYDWPVPKRSLEEQLKSVFTHRNLDERTGLFTFLCLGRKEDPTKNALSMQIYLTPELYTTPRNWQG</sequence>
<comment type="caution">
    <text evidence="4">The sequence shown here is derived from an EMBL/GenBank/DDBJ whole genome shotgun (WGS) entry which is preliminary data.</text>
</comment>
<dbReference type="Proteomes" id="UP000784919">
    <property type="component" value="Unassembled WGS sequence"/>
</dbReference>
<dbReference type="PANTHER" id="PTHR40627">
    <property type="entry name" value="INDOLE PRENYLTRANSFERASE TDIB-RELATED"/>
    <property type="match status" value="1"/>
</dbReference>
<comment type="similarity">
    <text evidence="1">Belongs to the tryptophan dimethylallyltransferase family.</text>
</comment>
<dbReference type="NCBIfam" id="TIGR03429">
    <property type="entry name" value="arom_pren_DMATS"/>
    <property type="match status" value="2"/>
</dbReference>
<dbReference type="GO" id="GO:0016765">
    <property type="term" value="F:transferase activity, transferring alkyl or aryl (other than methyl) groups"/>
    <property type="evidence" value="ECO:0007669"/>
    <property type="project" value="InterPro"/>
</dbReference>
<dbReference type="SFLD" id="SFLDG01162">
    <property type="entry name" value="I"/>
    <property type="match status" value="1"/>
</dbReference>
<evidence type="ECO:0000256" key="2">
    <source>
        <dbReference type="ARBA" id="ARBA00022679"/>
    </source>
</evidence>
<feature type="region of interest" description="Disordered" evidence="3">
    <location>
        <begin position="1"/>
        <end position="31"/>
    </location>
</feature>
<dbReference type="OrthoDB" id="3354387at2759"/>
<protein>
    <recommendedName>
        <fullName evidence="6">Aromatic prenyltransferase</fullName>
    </recommendedName>
</protein>
<dbReference type="CDD" id="cd13929">
    <property type="entry name" value="PT-DMATS_CymD"/>
    <property type="match status" value="2"/>
</dbReference>
<dbReference type="Pfam" id="PF11991">
    <property type="entry name" value="Trp_DMAT"/>
    <property type="match status" value="2"/>
</dbReference>
<evidence type="ECO:0000313" key="4">
    <source>
        <dbReference type="EMBL" id="KAG5968108.1"/>
    </source>
</evidence>
<dbReference type="SFLD" id="SFLDS00036">
    <property type="entry name" value="Aromatic_Prenyltransferase"/>
    <property type="match status" value="2"/>
</dbReference>
<proteinExistence type="inferred from homology"/>
<keyword evidence="2" id="KW-0808">Transferase</keyword>
<dbReference type="EMBL" id="SRPS01000110">
    <property type="protein sequence ID" value="KAG5968108.1"/>
    <property type="molecule type" value="Genomic_DNA"/>
</dbReference>
<gene>
    <name evidence="4" type="ORF">E4U56_000521</name>
</gene>